<evidence type="ECO:0000256" key="6">
    <source>
        <dbReference type="ARBA" id="ARBA00022989"/>
    </source>
</evidence>
<gene>
    <name evidence="10" type="ORF">GBAR_LOCUS24078</name>
</gene>
<dbReference type="SUPFAM" id="SSF81415">
    <property type="entry name" value="Mitochondrial cytochrome c oxidase subunit VIc"/>
    <property type="match status" value="1"/>
</dbReference>
<evidence type="ECO:0000256" key="2">
    <source>
        <dbReference type="ARBA" id="ARBA00004673"/>
    </source>
</evidence>
<dbReference type="GO" id="GO:0005743">
    <property type="term" value="C:mitochondrial inner membrane"/>
    <property type="evidence" value="ECO:0007669"/>
    <property type="project" value="UniProtKB-SubCell"/>
</dbReference>
<evidence type="ECO:0000256" key="3">
    <source>
        <dbReference type="ARBA" id="ARBA00007204"/>
    </source>
</evidence>
<dbReference type="InterPro" id="IPR051389">
    <property type="entry name" value="Cytochrome_c_oxidase_VIc"/>
</dbReference>
<dbReference type="Gene3D" id="4.10.93.10">
    <property type="entry name" value="Mitochondrial cytochrome c oxidase subunit VIc/VIIs"/>
    <property type="match status" value="1"/>
</dbReference>
<dbReference type="Proteomes" id="UP001174909">
    <property type="component" value="Unassembled WGS sequence"/>
</dbReference>
<evidence type="ECO:0000256" key="7">
    <source>
        <dbReference type="ARBA" id="ARBA00023128"/>
    </source>
</evidence>
<keyword evidence="5" id="KW-0999">Mitochondrion inner membrane</keyword>
<dbReference type="InterPro" id="IPR034884">
    <property type="entry name" value="Cytochrome_c_oxidase_VIc/VIIs"/>
</dbReference>
<comment type="similarity">
    <text evidence="3">Belongs to the cytochrome c oxidase subunit 6c family.</text>
</comment>
<proteinExistence type="inferred from homology"/>
<evidence type="ECO:0000256" key="5">
    <source>
        <dbReference type="ARBA" id="ARBA00022792"/>
    </source>
</evidence>
<accession>A0AA35X422</accession>
<dbReference type="AlphaFoldDB" id="A0AA35X422"/>
<comment type="caution">
    <text evidence="10">The sequence shown here is derived from an EMBL/GenBank/DDBJ whole genome shotgun (WGS) entry which is preliminary data.</text>
</comment>
<evidence type="ECO:0000313" key="11">
    <source>
        <dbReference type="Proteomes" id="UP001174909"/>
    </source>
</evidence>
<reference evidence="10" key="1">
    <citation type="submission" date="2023-03" db="EMBL/GenBank/DDBJ databases">
        <authorList>
            <person name="Steffen K."/>
            <person name="Cardenas P."/>
        </authorList>
    </citation>
    <scope>NUCLEOTIDE SEQUENCE</scope>
</reference>
<evidence type="ECO:0000256" key="4">
    <source>
        <dbReference type="ARBA" id="ARBA00022692"/>
    </source>
</evidence>
<keyword evidence="4 9" id="KW-0812">Transmembrane</keyword>
<dbReference type="InterPro" id="IPR037169">
    <property type="entry name" value="Cytochrome_c_oxidase_VIc_sf"/>
</dbReference>
<evidence type="ECO:0000256" key="9">
    <source>
        <dbReference type="SAM" id="Phobius"/>
    </source>
</evidence>
<organism evidence="10 11">
    <name type="scientific">Geodia barretti</name>
    <name type="common">Barrett's horny sponge</name>
    <dbReference type="NCBI Taxonomy" id="519541"/>
    <lineage>
        <taxon>Eukaryota</taxon>
        <taxon>Metazoa</taxon>
        <taxon>Porifera</taxon>
        <taxon>Demospongiae</taxon>
        <taxon>Heteroscleromorpha</taxon>
        <taxon>Tetractinellida</taxon>
        <taxon>Astrophorina</taxon>
        <taxon>Geodiidae</taxon>
        <taxon>Geodia</taxon>
    </lineage>
</organism>
<dbReference type="PANTHER" id="PTHR48416">
    <property type="entry name" value="CYTOCHROME C OXIDASE SUBUNIT 6C"/>
    <property type="match status" value="1"/>
</dbReference>
<comment type="pathway">
    <text evidence="2">Energy metabolism; oxidative phosphorylation.</text>
</comment>
<evidence type="ECO:0000256" key="8">
    <source>
        <dbReference type="ARBA" id="ARBA00023136"/>
    </source>
</evidence>
<keyword evidence="8 9" id="KW-0472">Membrane</keyword>
<keyword evidence="11" id="KW-1185">Reference proteome</keyword>
<comment type="subcellular location">
    <subcellularLocation>
        <location evidence="1">Mitochondrion inner membrane</location>
        <topology evidence="1">Single-pass membrane protein</topology>
    </subcellularLocation>
</comment>
<dbReference type="Pfam" id="PF02937">
    <property type="entry name" value="COX6C"/>
    <property type="match status" value="1"/>
</dbReference>
<protein>
    <submittedName>
        <fullName evidence="10">Cytochrome c oxidase subunit 6C</fullName>
    </submittedName>
</protein>
<keyword evidence="7" id="KW-0496">Mitochondrion</keyword>
<sequence length="67" mass="7639">MAPQLRGLLQRKLAREILTAVGLGLVAGAGYWYALVLPRRRRYEDFYRNYDAKAVAQSMTASFEEES</sequence>
<feature type="transmembrane region" description="Helical" evidence="9">
    <location>
        <begin position="17"/>
        <end position="38"/>
    </location>
</feature>
<name>A0AA35X422_GEOBA</name>
<evidence type="ECO:0000313" key="10">
    <source>
        <dbReference type="EMBL" id="CAI8043419.1"/>
    </source>
</evidence>
<evidence type="ECO:0000256" key="1">
    <source>
        <dbReference type="ARBA" id="ARBA00004434"/>
    </source>
</evidence>
<dbReference type="EMBL" id="CASHTH010003325">
    <property type="protein sequence ID" value="CAI8043419.1"/>
    <property type="molecule type" value="Genomic_DNA"/>
</dbReference>
<keyword evidence="6 9" id="KW-1133">Transmembrane helix</keyword>
<dbReference type="PANTHER" id="PTHR48416:SF1">
    <property type="entry name" value="CYTOCHROME C OXIDASE SUBUNIT 6C"/>
    <property type="match status" value="1"/>
</dbReference>